<dbReference type="AlphaFoldDB" id="A0A5C1AHI5"/>
<organism evidence="2 3">
    <name type="scientific">Limnoglobus roseus</name>
    <dbReference type="NCBI Taxonomy" id="2598579"/>
    <lineage>
        <taxon>Bacteria</taxon>
        <taxon>Pseudomonadati</taxon>
        <taxon>Planctomycetota</taxon>
        <taxon>Planctomycetia</taxon>
        <taxon>Gemmatales</taxon>
        <taxon>Gemmataceae</taxon>
        <taxon>Limnoglobus</taxon>
    </lineage>
</organism>
<dbReference type="RefSeq" id="WP_149112222.1">
    <property type="nucleotide sequence ID" value="NZ_CP042425.1"/>
</dbReference>
<dbReference type="OrthoDB" id="285475at2"/>
<proteinExistence type="predicted"/>
<name>A0A5C1AHI5_9BACT</name>
<protein>
    <submittedName>
        <fullName evidence="2">Uncharacterized protein</fullName>
    </submittedName>
</protein>
<gene>
    <name evidence="2" type="ORF">PX52LOC_04635</name>
</gene>
<feature type="compositionally biased region" description="Basic and acidic residues" evidence="1">
    <location>
        <begin position="19"/>
        <end position="37"/>
    </location>
</feature>
<reference evidence="3" key="1">
    <citation type="submission" date="2019-08" db="EMBL/GenBank/DDBJ databases">
        <title>Limnoglobus roseus gen. nov., sp. nov., a novel freshwater planctomycete with a giant genome from the family Gemmataceae.</title>
        <authorList>
            <person name="Kulichevskaya I.S."/>
            <person name="Naumoff D.G."/>
            <person name="Miroshnikov K."/>
            <person name="Ivanova A."/>
            <person name="Philippov D.A."/>
            <person name="Hakobyan A."/>
            <person name="Rijpstra I.C."/>
            <person name="Sinninghe Damste J.S."/>
            <person name="Liesack W."/>
            <person name="Dedysh S.N."/>
        </authorList>
    </citation>
    <scope>NUCLEOTIDE SEQUENCE [LARGE SCALE GENOMIC DNA]</scope>
    <source>
        <strain evidence="3">PX52</strain>
    </source>
</reference>
<keyword evidence="3" id="KW-1185">Reference proteome</keyword>
<dbReference type="EMBL" id="CP042425">
    <property type="protein sequence ID" value="QEL17637.1"/>
    <property type="molecule type" value="Genomic_DNA"/>
</dbReference>
<accession>A0A5C1AHI5</accession>
<evidence type="ECO:0000313" key="3">
    <source>
        <dbReference type="Proteomes" id="UP000324974"/>
    </source>
</evidence>
<sequence>MTENGVLTVECDVHVDRRGRGARKEVRPGPDPRRDQPPGRVPRVSRWMALAIRCDELIRDGVVDRYADLAELGQVSRPRVTQIMNLLGLAPDIQEAVLFLPRTTVGRDPILLRELQPIAATLDWGRQRKMWRALNRHHDRT</sequence>
<evidence type="ECO:0000256" key="1">
    <source>
        <dbReference type="SAM" id="MobiDB-lite"/>
    </source>
</evidence>
<dbReference type="KEGG" id="lrs:PX52LOC_04635"/>
<dbReference type="Proteomes" id="UP000324974">
    <property type="component" value="Chromosome"/>
</dbReference>
<feature type="region of interest" description="Disordered" evidence="1">
    <location>
        <begin position="19"/>
        <end position="41"/>
    </location>
</feature>
<evidence type="ECO:0000313" key="2">
    <source>
        <dbReference type="EMBL" id="QEL17637.1"/>
    </source>
</evidence>